<dbReference type="PANTHER" id="PTHR46056:SF12">
    <property type="entry name" value="LONG-CHAIN-ALCOHOL OXIDASE"/>
    <property type="match status" value="1"/>
</dbReference>
<feature type="region of interest" description="Disordered" evidence="5">
    <location>
        <begin position="454"/>
        <end position="474"/>
    </location>
</feature>
<keyword evidence="2" id="KW-0285">Flavoprotein</keyword>
<dbReference type="Proteomes" id="UP000831768">
    <property type="component" value="Plasmid unnamed2"/>
</dbReference>
<accession>A0A8U0A690</accession>
<dbReference type="GO" id="GO:0016614">
    <property type="term" value="F:oxidoreductase activity, acting on CH-OH group of donors"/>
    <property type="evidence" value="ECO:0007669"/>
    <property type="project" value="InterPro"/>
</dbReference>
<sequence>MVEREYDIVVVGAGGDGPVAAWRLGEAGLDVLVLEAGPFHGNEQWPAPHEKSGAESSSRVEDLSGELLDEQFTKRELEMTEKLLWGPADHERGFWFRTFPGDGVVIQAAGVGGTTLLYTSNHPRAYPAAIDEQTHWPDAFGYEDLIPYYQRIEEMTEVSPAPVTAKEELFFRGAEAAGWELIDGKNVTRPGYRPQPNAIRQPDEALHVSADYQGDFTYPEVTGDTLALAEITGNPHPIDAPFEEKAKRASNVAFIPQALRTGNVTIRPNAFVTDVLTETPLGDTPTARGVAFRDTWSGETQRAIADTVVLAAGAVETPRLWLNADLPRNEWIGKGLTLHFGDSVMGLWKEDVLNDRIGTDTVDQHHGQNIAARFDYPGLGMLQTTGTGPGIGAILGFGASRSGFSFMNDPTDAPWDTMGRLAGTRLKRMLADYRRMLPLLVVTDDRPKQRNGISVAPGVSDEHGPVPRINYVPSDGDIKRRDRLAEIGADILRRAGADHIHRSDSPPTAIHLHSTMAMGKVVDTGCEAYDVDRLFVADHSALANGLGGPNPTNTGQALAARTAETILDRYFPSAESHS</sequence>
<evidence type="ECO:0000256" key="5">
    <source>
        <dbReference type="SAM" id="MobiDB-lite"/>
    </source>
</evidence>
<comment type="similarity">
    <text evidence="1">Belongs to the GMC oxidoreductase family.</text>
</comment>
<dbReference type="PANTHER" id="PTHR46056">
    <property type="entry name" value="LONG-CHAIN-ALCOHOL OXIDASE"/>
    <property type="match status" value="1"/>
</dbReference>
<evidence type="ECO:0000256" key="2">
    <source>
        <dbReference type="ARBA" id="ARBA00022630"/>
    </source>
</evidence>
<proteinExistence type="inferred from homology"/>
<dbReference type="AlphaFoldDB" id="A0A8U0A690"/>
<dbReference type="EMBL" id="CP096021">
    <property type="protein sequence ID" value="UPM44690.1"/>
    <property type="molecule type" value="Genomic_DNA"/>
</dbReference>
<dbReference type="RefSeq" id="WP_247995344.1">
    <property type="nucleotide sequence ID" value="NZ_CP096021.1"/>
</dbReference>
<dbReference type="Pfam" id="PF00732">
    <property type="entry name" value="GMC_oxred_N"/>
    <property type="match status" value="1"/>
</dbReference>
<evidence type="ECO:0000313" key="8">
    <source>
        <dbReference type="EMBL" id="UPM44690.1"/>
    </source>
</evidence>
<organism evidence="8 9">
    <name type="scientific">Halocatena salina</name>
    <dbReference type="NCBI Taxonomy" id="2934340"/>
    <lineage>
        <taxon>Archaea</taxon>
        <taxon>Methanobacteriati</taxon>
        <taxon>Methanobacteriota</taxon>
        <taxon>Stenosarchaea group</taxon>
        <taxon>Halobacteria</taxon>
        <taxon>Halobacteriales</taxon>
        <taxon>Natronomonadaceae</taxon>
        <taxon>Halocatena</taxon>
    </lineage>
</organism>
<evidence type="ECO:0000259" key="7">
    <source>
        <dbReference type="Pfam" id="PF05199"/>
    </source>
</evidence>
<protein>
    <submittedName>
        <fullName evidence="8">GMC family oxidoreductase</fullName>
    </submittedName>
</protein>
<keyword evidence="8" id="KW-0614">Plasmid</keyword>
<evidence type="ECO:0000259" key="6">
    <source>
        <dbReference type="Pfam" id="PF00732"/>
    </source>
</evidence>
<keyword evidence="9" id="KW-1185">Reference proteome</keyword>
<dbReference type="GO" id="GO:0050660">
    <property type="term" value="F:flavin adenine dinucleotide binding"/>
    <property type="evidence" value="ECO:0007669"/>
    <property type="project" value="InterPro"/>
</dbReference>
<dbReference type="InterPro" id="IPR000172">
    <property type="entry name" value="GMC_OxRdtase_N"/>
</dbReference>
<reference evidence="8" key="1">
    <citation type="submission" date="2022-04" db="EMBL/GenBank/DDBJ databases">
        <title>Halocatena sp. nov., isolated from a salt lake.</title>
        <authorList>
            <person name="Cui H.-L."/>
        </authorList>
    </citation>
    <scope>NUCLEOTIDE SEQUENCE</scope>
    <source>
        <strain evidence="8">AD-1</strain>
        <plasmid evidence="8">unnamed2</plasmid>
    </source>
</reference>
<dbReference type="GeneID" id="71929740"/>
<geneLocation type="plasmid" evidence="8 9">
    <name>unnamed2</name>
</geneLocation>
<evidence type="ECO:0000256" key="4">
    <source>
        <dbReference type="ARBA" id="ARBA00023002"/>
    </source>
</evidence>
<feature type="domain" description="Glucose-methanol-choline oxidoreductase C-terminal" evidence="7">
    <location>
        <begin position="447"/>
        <end position="559"/>
    </location>
</feature>
<name>A0A8U0A690_9EURY</name>
<feature type="domain" description="Glucose-methanol-choline oxidoreductase N-terminal" evidence="6">
    <location>
        <begin position="243"/>
        <end position="339"/>
    </location>
</feature>
<dbReference type="InterPro" id="IPR036188">
    <property type="entry name" value="FAD/NAD-bd_sf"/>
</dbReference>
<dbReference type="Pfam" id="PF05199">
    <property type="entry name" value="GMC_oxred_C"/>
    <property type="match status" value="1"/>
</dbReference>
<dbReference type="KEGG" id="haad:MW046_16795"/>
<evidence type="ECO:0000256" key="1">
    <source>
        <dbReference type="ARBA" id="ARBA00010790"/>
    </source>
</evidence>
<dbReference type="Gene3D" id="3.50.50.60">
    <property type="entry name" value="FAD/NAD(P)-binding domain"/>
    <property type="match status" value="2"/>
</dbReference>
<keyword evidence="4" id="KW-0560">Oxidoreductase</keyword>
<dbReference type="InterPro" id="IPR007867">
    <property type="entry name" value="GMC_OxRtase_C"/>
</dbReference>
<keyword evidence="3" id="KW-0274">FAD</keyword>
<evidence type="ECO:0000256" key="3">
    <source>
        <dbReference type="ARBA" id="ARBA00022827"/>
    </source>
</evidence>
<gene>
    <name evidence="8" type="ORF">MW046_16795</name>
</gene>
<dbReference type="SUPFAM" id="SSF51905">
    <property type="entry name" value="FAD/NAD(P)-binding domain"/>
    <property type="match status" value="1"/>
</dbReference>
<evidence type="ECO:0000313" key="9">
    <source>
        <dbReference type="Proteomes" id="UP000831768"/>
    </source>
</evidence>